<dbReference type="SUPFAM" id="SSF52218">
    <property type="entry name" value="Flavoproteins"/>
    <property type="match status" value="1"/>
</dbReference>
<dbReference type="InterPro" id="IPR029039">
    <property type="entry name" value="Flavoprotein-like_sf"/>
</dbReference>
<protein>
    <submittedName>
        <fullName evidence="2">Flavodoxin</fullName>
    </submittedName>
</protein>
<proteinExistence type="predicted"/>
<dbReference type="Gene3D" id="3.40.50.360">
    <property type="match status" value="1"/>
</dbReference>
<dbReference type="EMBL" id="JBHTOK010000078">
    <property type="protein sequence ID" value="MFD1442064.1"/>
    <property type="molecule type" value="Genomic_DNA"/>
</dbReference>
<organism evidence="2 3">
    <name type="scientific">Lacticaseibacillus hegangensis</name>
    <dbReference type="NCBI Taxonomy" id="2486010"/>
    <lineage>
        <taxon>Bacteria</taxon>
        <taxon>Bacillati</taxon>
        <taxon>Bacillota</taxon>
        <taxon>Bacilli</taxon>
        <taxon>Lactobacillales</taxon>
        <taxon>Lactobacillaceae</taxon>
        <taxon>Lacticaseibacillus</taxon>
    </lineage>
</organism>
<name>A0ABW4CZ29_9LACO</name>
<reference evidence="3" key="1">
    <citation type="journal article" date="2019" name="Int. J. Syst. Evol. Microbiol.">
        <title>The Global Catalogue of Microorganisms (GCM) 10K type strain sequencing project: providing services to taxonomists for standard genome sequencing and annotation.</title>
        <authorList>
            <consortium name="The Broad Institute Genomics Platform"/>
            <consortium name="The Broad Institute Genome Sequencing Center for Infectious Disease"/>
            <person name="Wu L."/>
            <person name="Ma J."/>
        </authorList>
    </citation>
    <scope>NUCLEOTIDE SEQUENCE [LARGE SCALE GENOMIC DNA]</scope>
    <source>
        <strain evidence="3">CCM 8912</strain>
    </source>
</reference>
<keyword evidence="3" id="KW-1185">Reference proteome</keyword>
<dbReference type="RefSeq" id="WP_125755106.1">
    <property type="nucleotide sequence ID" value="NZ_JBHTOK010000078.1"/>
</dbReference>
<dbReference type="PANTHER" id="PTHR39201:SF1">
    <property type="entry name" value="FLAVODOXIN-LIKE DOMAIN-CONTAINING PROTEIN"/>
    <property type="match status" value="1"/>
</dbReference>
<dbReference type="InterPro" id="IPR008254">
    <property type="entry name" value="Flavodoxin/NO_synth"/>
</dbReference>
<dbReference type="Pfam" id="PF12682">
    <property type="entry name" value="Flavodoxin_4"/>
    <property type="match status" value="1"/>
</dbReference>
<sequence length="156" mass="16678">MNKALIAYYSWSGHTAALAKRLQAQTHADLYEIKAPADTFSADMYETSDIAKAQLKADQLPPLADQLPDLSKYATILVGGPVWSGAPSTPVLSFLTAIPDDDVRLAPFYTDAGTPGDYEAVFKRAAGQHSVTAGLGLPGSKVATAQTQIQQWLNQL</sequence>
<gene>
    <name evidence="2" type="ORF">ACFQ5K_11815</name>
</gene>
<evidence type="ECO:0000313" key="2">
    <source>
        <dbReference type="EMBL" id="MFD1442064.1"/>
    </source>
</evidence>
<evidence type="ECO:0000313" key="3">
    <source>
        <dbReference type="Proteomes" id="UP001597212"/>
    </source>
</evidence>
<comment type="caution">
    <text evidence="2">The sequence shown here is derived from an EMBL/GenBank/DDBJ whole genome shotgun (WGS) entry which is preliminary data.</text>
</comment>
<evidence type="ECO:0000259" key="1">
    <source>
        <dbReference type="Pfam" id="PF12682"/>
    </source>
</evidence>
<dbReference type="PANTHER" id="PTHR39201">
    <property type="entry name" value="EXPORTED PROTEIN-RELATED"/>
    <property type="match status" value="1"/>
</dbReference>
<feature type="domain" description="Flavodoxin-like" evidence="1">
    <location>
        <begin position="3"/>
        <end position="154"/>
    </location>
</feature>
<dbReference type="Proteomes" id="UP001597212">
    <property type="component" value="Unassembled WGS sequence"/>
</dbReference>
<accession>A0ABW4CZ29</accession>